<evidence type="ECO:0000256" key="1">
    <source>
        <dbReference type="SAM" id="MobiDB-lite"/>
    </source>
</evidence>
<dbReference type="EMBL" id="VSSQ01004256">
    <property type="protein sequence ID" value="MPM24409.1"/>
    <property type="molecule type" value="Genomic_DNA"/>
</dbReference>
<proteinExistence type="predicted"/>
<sequence>MRRVRLQCGGLADRLGGGLDGLLVGPAAGVGDAARRGDAEDVGPGGVPAVVVVECQADQQHGQGDAAGQGEELVERRPPEAAAMPRQPADGPAEQGGQQQADECEEPRGGQAEHSGHLTARLIVFP</sequence>
<protein>
    <submittedName>
        <fullName evidence="2">Uncharacterized protein</fullName>
    </submittedName>
</protein>
<accession>A0A644Y7X4</accession>
<reference evidence="2" key="1">
    <citation type="submission" date="2019-08" db="EMBL/GenBank/DDBJ databases">
        <authorList>
            <person name="Kucharzyk K."/>
            <person name="Murdoch R.W."/>
            <person name="Higgins S."/>
            <person name="Loffler F."/>
        </authorList>
    </citation>
    <scope>NUCLEOTIDE SEQUENCE</scope>
</reference>
<feature type="region of interest" description="Disordered" evidence="1">
    <location>
        <begin position="25"/>
        <end position="45"/>
    </location>
</feature>
<dbReference type="AlphaFoldDB" id="A0A644Y7X4"/>
<name>A0A644Y7X4_9ZZZZ</name>
<evidence type="ECO:0000313" key="2">
    <source>
        <dbReference type="EMBL" id="MPM24409.1"/>
    </source>
</evidence>
<comment type="caution">
    <text evidence="2">The sequence shown here is derived from an EMBL/GenBank/DDBJ whole genome shotgun (WGS) entry which is preliminary data.</text>
</comment>
<feature type="compositionally biased region" description="Low complexity" evidence="1">
    <location>
        <begin position="57"/>
        <end position="70"/>
    </location>
</feature>
<gene>
    <name evidence="2" type="ORF">SDC9_70891</name>
</gene>
<organism evidence="2">
    <name type="scientific">bioreactor metagenome</name>
    <dbReference type="NCBI Taxonomy" id="1076179"/>
    <lineage>
        <taxon>unclassified sequences</taxon>
        <taxon>metagenomes</taxon>
        <taxon>ecological metagenomes</taxon>
    </lineage>
</organism>
<feature type="region of interest" description="Disordered" evidence="1">
    <location>
        <begin position="57"/>
        <end position="126"/>
    </location>
</feature>